<gene>
    <name evidence="2" type="ORF">HZI73_24960</name>
</gene>
<keyword evidence="3" id="KW-1185">Reference proteome</keyword>
<dbReference type="KEGG" id="vpy:HZI73_24960"/>
<dbReference type="Gene3D" id="2.30.110.10">
    <property type="entry name" value="Electron Transport, Fmn-binding Protein, Chain A"/>
    <property type="match status" value="1"/>
</dbReference>
<accession>A0A8J8MP55</accession>
<dbReference type="EMBL" id="CP058649">
    <property type="protein sequence ID" value="QUI25350.1"/>
    <property type="molecule type" value="Genomic_DNA"/>
</dbReference>
<dbReference type="InterPro" id="IPR055196">
    <property type="entry name" value="Putative_PNPOx_2"/>
</dbReference>
<protein>
    <submittedName>
        <fullName evidence="2">Pyridoxamine 5'-phosphate oxidase family protein</fullName>
    </submittedName>
</protein>
<reference evidence="2" key="1">
    <citation type="submission" date="2020-07" db="EMBL/GenBank/DDBJ databases">
        <title>Vallitalea pronyensis genome.</title>
        <authorList>
            <person name="Postec A."/>
        </authorList>
    </citation>
    <scope>NUCLEOTIDE SEQUENCE</scope>
    <source>
        <strain evidence="2">FatNI3</strain>
    </source>
</reference>
<proteinExistence type="predicted"/>
<dbReference type="Pfam" id="PF22696">
    <property type="entry name" value="Putative_PNPOx_2"/>
    <property type="match status" value="1"/>
</dbReference>
<evidence type="ECO:0000313" key="2">
    <source>
        <dbReference type="EMBL" id="QUI25350.1"/>
    </source>
</evidence>
<evidence type="ECO:0000313" key="3">
    <source>
        <dbReference type="Proteomes" id="UP000683246"/>
    </source>
</evidence>
<dbReference type="Proteomes" id="UP000683246">
    <property type="component" value="Chromosome"/>
</dbReference>
<dbReference type="RefSeq" id="WP_212696052.1">
    <property type="nucleotide sequence ID" value="NZ_CP058649.1"/>
</dbReference>
<sequence>MHTEKEFLRIMNSQHDMALATSVDGVANVRIVNFYYDETSKKIFFSTFKDNNKVKEFEQNNNIAITTIPHMGTEHVKLKGKVQKSELTIYDLKNEFVNKIEDYRETIEQMGQYLALYEIVFEKAVVILDFEDKGNYCV</sequence>
<feature type="domain" description="Pyridoxamine 5'-phosphate oxidase-like" evidence="1">
    <location>
        <begin position="11"/>
        <end position="129"/>
    </location>
</feature>
<name>A0A8J8MP55_9FIRM</name>
<evidence type="ECO:0000259" key="1">
    <source>
        <dbReference type="Pfam" id="PF22696"/>
    </source>
</evidence>
<organism evidence="2 3">
    <name type="scientific">Vallitalea pronyensis</name>
    <dbReference type="NCBI Taxonomy" id="1348613"/>
    <lineage>
        <taxon>Bacteria</taxon>
        <taxon>Bacillati</taxon>
        <taxon>Bacillota</taxon>
        <taxon>Clostridia</taxon>
        <taxon>Lachnospirales</taxon>
        <taxon>Vallitaleaceae</taxon>
        <taxon>Vallitalea</taxon>
    </lineage>
</organism>
<dbReference type="InterPro" id="IPR012349">
    <property type="entry name" value="Split_barrel_FMN-bd"/>
</dbReference>
<dbReference type="SUPFAM" id="SSF50475">
    <property type="entry name" value="FMN-binding split barrel"/>
    <property type="match status" value="1"/>
</dbReference>
<dbReference type="AlphaFoldDB" id="A0A8J8MP55"/>